<protein>
    <submittedName>
        <fullName evidence="1">Uncharacterized protein</fullName>
    </submittedName>
</protein>
<sequence length="23" mass="2659">LQELTILEIIMEADMEENGILKL</sequence>
<gene>
    <name evidence="1" type="ORF">Q612_NSC00331G0014</name>
</gene>
<name>W1TX73_9FIRM</name>
<comment type="caution">
    <text evidence="1">The sequence shown here is derived from an EMBL/GenBank/DDBJ whole genome shotgun (WGS) entry which is preliminary data.</text>
</comment>
<proteinExistence type="predicted"/>
<dbReference type="EMBL" id="AZMC01000331">
    <property type="protein sequence ID" value="ETI86041.1"/>
    <property type="molecule type" value="Genomic_DNA"/>
</dbReference>
<dbReference type="Proteomes" id="UP000018840">
    <property type="component" value="Unassembled WGS sequence"/>
</dbReference>
<evidence type="ECO:0000313" key="2">
    <source>
        <dbReference type="Proteomes" id="UP000018840"/>
    </source>
</evidence>
<evidence type="ECO:0000313" key="1">
    <source>
        <dbReference type="EMBL" id="ETI86041.1"/>
    </source>
</evidence>
<feature type="non-terminal residue" evidence="1">
    <location>
        <position position="1"/>
    </location>
</feature>
<organism evidence="1 2">
    <name type="scientific">Negativicoccus succinicivorans DORA_17_25</name>
    <dbReference type="NCBI Taxonomy" id="1403945"/>
    <lineage>
        <taxon>Bacteria</taxon>
        <taxon>Bacillati</taxon>
        <taxon>Bacillota</taxon>
        <taxon>Negativicutes</taxon>
        <taxon>Veillonellales</taxon>
        <taxon>Veillonellaceae</taxon>
        <taxon>Negativicoccus</taxon>
    </lineage>
</organism>
<dbReference type="AlphaFoldDB" id="W1TX73"/>
<reference evidence="1 2" key="1">
    <citation type="submission" date="2013-12" db="EMBL/GenBank/DDBJ databases">
        <title>A Varibaculum cambriense genome reconstructed from a premature infant gut community with otherwise low bacterial novelty that shifts toward anaerobic metabolism during the third week of life.</title>
        <authorList>
            <person name="Brown C.T."/>
            <person name="Sharon I."/>
            <person name="Thomas B.C."/>
            <person name="Castelle C.J."/>
            <person name="Morowitz M.J."/>
            <person name="Banfield J.F."/>
        </authorList>
    </citation>
    <scope>NUCLEOTIDE SEQUENCE [LARGE SCALE GENOMIC DNA]</scope>
    <source>
        <strain evidence="2">DORA_17_25</strain>
    </source>
</reference>
<accession>W1TX73</accession>